<evidence type="ECO:0008006" key="4">
    <source>
        <dbReference type="Google" id="ProtNLM"/>
    </source>
</evidence>
<name>A0A402BJ08_9CHLR</name>
<dbReference type="EMBL" id="BIFT01000002">
    <property type="protein sequence ID" value="GCE31378.1"/>
    <property type="molecule type" value="Genomic_DNA"/>
</dbReference>
<accession>A0A402BJ08</accession>
<gene>
    <name evidence="2" type="ORF">KDA_68620</name>
</gene>
<dbReference type="PANTHER" id="PTHR14136:SF17">
    <property type="entry name" value="BTB_POZ DOMAIN-CONTAINING PROTEIN KCTD9"/>
    <property type="match status" value="1"/>
</dbReference>
<feature type="transmembrane region" description="Helical" evidence="1">
    <location>
        <begin position="21"/>
        <end position="42"/>
    </location>
</feature>
<dbReference type="SUPFAM" id="SSF141571">
    <property type="entry name" value="Pentapeptide repeat-like"/>
    <property type="match status" value="1"/>
</dbReference>
<dbReference type="OrthoDB" id="159489at2"/>
<keyword evidence="1" id="KW-0812">Transmembrane</keyword>
<dbReference type="Proteomes" id="UP000287171">
    <property type="component" value="Unassembled WGS sequence"/>
</dbReference>
<dbReference type="AlphaFoldDB" id="A0A402BJ08"/>
<keyword evidence="3" id="KW-1185">Reference proteome</keyword>
<dbReference type="InterPro" id="IPR051082">
    <property type="entry name" value="Pentapeptide-BTB/POZ_domain"/>
</dbReference>
<organism evidence="2 3">
    <name type="scientific">Dictyobacter alpinus</name>
    <dbReference type="NCBI Taxonomy" id="2014873"/>
    <lineage>
        <taxon>Bacteria</taxon>
        <taxon>Bacillati</taxon>
        <taxon>Chloroflexota</taxon>
        <taxon>Ktedonobacteria</taxon>
        <taxon>Ktedonobacterales</taxon>
        <taxon>Dictyobacteraceae</taxon>
        <taxon>Dictyobacter</taxon>
    </lineage>
</organism>
<proteinExistence type="predicted"/>
<sequence>MRAKFYSLWTKMRGHFLFRARTLFIGGVGIAFIVIVVCGYWFNWDWAGLGAYNPPLHGSDVQRGKTLWDWLQLLIVPVVLALGGVWLNQLQQSRERQAAQQQATLERELTTDNQQETLLQVYIDKMAELLIEKNLRVSQPEDEVRNIARVRTLMVLSRLDNVRKGSVIRFLHEAGLIEGVKPIIRLQGADLSHIDLREADLHQANFRLANLKQALLSRADLRGAIMSRTDLQGANLHAAILQGTDLSAADLREADLSIADLQGAIVMGTDLRKATISSAQLARAKSAQAIILS</sequence>
<evidence type="ECO:0000313" key="2">
    <source>
        <dbReference type="EMBL" id="GCE31378.1"/>
    </source>
</evidence>
<reference evidence="3" key="1">
    <citation type="submission" date="2018-12" db="EMBL/GenBank/DDBJ databases">
        <title>Tengunoibacter tsumagoiensis gen. nov., sp. nov., Dictyobacter kobayashii sp. nov., D. alpinus sp. nov., and D. joshuensis sp. nov. and description of Dictyobacteraceae fam. nov. within the order Ktedonobacterales isolated from Tengu-no-mugimeshi.</title>
        <authorList>
            <person name="Wang C.M."/>
            <person name="Zheng Y."/>
            <person name="Sakai Y."/>
            <person name="Toyoda A."/>
            <person name="Minakuchi Y."/>
            <person name="Abe K."/>
            <person name="Yokota A."/>
            <person name="Yabe S."/>
        </authorList>
    </citation>
    <scope>NUCLEOTIDE SEQUENCE [LARGE SCALE GENOMIC DNA]</scope>
    <source>
        <strain evidence="3">Uno16</strain>
    </source>
</reference>
<dbReference type="InterPro" id="IPR001646">
    <property type="entry name" value="5peptide_repeat"/>
</dbReference>
<dbReference type="PANTHER" id="PTHR14136">
    <property type="entry name" value="BTB_POZ DOMAIN-CONTAINING PROTEIN KCTD9"/>
    <property type="match status" value="1"/>
</dbReference>
<evidence type="ECO:0000256" key="1">
    <source>
        <dbReference type="SAM" id="Phobius"/>
    </source>
</evidence>
<protein>
    <recommendedName>
        <fullName evidence="4">Pentapeptide repeat-containing protein</fullName>
    </recommendedName>
</protein>
<keyword evidence="1" id="KW-0472">Membrane</keyword>
<comment type="caution">
    <text evidence="2">The sequence shown here is derived from an EMBL/GenBank/DDBJ whole genome shotgun (WGS) entry which is preliminary data.</text>
</comment>
<dbReference type="Pfam" id="PF00805">
    <property type="entry name" value="Pentapeptide"/>
    <property type="match status" value="2"/>
</dbReference>
<dbReference type="Gene3D" id="2.160.20.80">
    <property type="entry name" value="E3 ubiquitin-protein ligase SopA"/>
    <property type="match status" value="1"/>
</dbReference>
<dbReference type="RefSeq" id="WP_126631354.1">
    <property type="nucleotide sequence ID" value="NZ_BIFT01000002.1"/>
</dbReference>
<keyword evidence="1" id="KW-1133">Transmembrane helix</keyword>
<evidence type="ECO:0000313" key="3">
    <source>
        <dbReference type="Proteomes" id="UP000287171"/>
    </source>
</evidence>
<feature type="transmembrane region" description="Helical" evidence="1">
    <location>
        <begin position="70"/>
        <end position="87"/>
    </location>
</feature>